<dbReference type="Gene3D" id="1.10.8.270">
    <property type="entry name" value="putative rabgap domain of human tbc1 domain family member 14 like domains"/>
    <property type="match status" value="1"/>
</dbReference>
<name>A0A024U9H4_9STRA</name>
<dbReference type="Pfam" id="PF00646">
    <property type="entry name" value="F-box"/>
    <property type="match status" value="1"/>
</dbReference>
<dbReference type="SMART" id="SM00164">
    <property type="entry name" value="TBC"/>
    <property type="match status" value="1"/>
</dbReference>
<dbReference type="PANTHER" id="PTHR47219:SF9">
    <property type="entry name" value="GTPASE ACTIVATING PROTEIN AND CENTROSOME-ASSOCIATED, ISOFORM B"/>
    <property type="match status" value="1"/>
</dbReference>
<dbReference type="PROSITE" id="PS50086">
    <property type="entry name" value="TBC_RABGAP"/>
    <property type="match status" value="1"/>
</dbReference>
<dbReference type="InterPro" id="IPR035969">
    <property type="entry name" value="Rab-GAP_TBC_sf"/>
</dbReference>
<dbReference type="Pfam" id="PF00566">
    <property type="entry name" value="RabGAP-TBC"/>
    <property type="match status" value="1"/>
</dbReference>
<dbReference type="EMBL" id="KI913961">
    <property type="protein sequence ID" value="ETW02273.1"/>
    <property type="molecule type" value="Genomic_DNA"/>
</dbReference>
<reference evidence="2" key="1">
    <citation type="submission" date="2013-12" db="EMBL/GenBank/DDBJ databases">
        <title>The Genome Sequence of Aphanomyces invadans NJM9701.</title>
        <authorList>
            <consortium name="The Broad Institute Genomics Platform"/>
            <person name="Russ C."/>
            <person name="Tyler B."/>
            <person name="van West P."/>
            <person name="Dieguez-Uribeondo J."/>
            <person name="Young S.K."/>
            <person name="Zeng Q."/>
            <person name="Gargeya S."/>
            <person name="Fitzgerald M."/>
            <person name="Abouelleil A."/>
            <person name="Alvarado L."/>
            <person name="Chapman S.B."/>
            <person name="Gainer-Dewar J."/>
            <person name="Goldberg J."/>
            <person name="Griggs A."/>
            <person name="Gujja S."/>
            <person name="Hansen M."/>
            <person name="Howarth C."/>
            <person name="Imamovic A."/>
            <person name="Ireland A."/>
            <person name="Larimer J."/>
            <person name="McCowan C."/>
            <person name="Murphy C."/>
            <person name="Pearson M."/>
            <person name="Poon T.W."/>
            <person name="Priest M."/>
            <person name="Roberts A."/>
            <person name="Saif S."/>
            <person name="Shea T."/>
            <person name="Sykes S."/>
            <person name="Wortman J."/>
            <person name="Nusbaum C."/>
            <person name="Birren B."/>
        </authorList>
    </citation>
    <scope>NUCLEOTIDE SEQUENCE [LARGE SCALE GENOMIC DNA]</scope>
    <source>
        <strain evidence="2">NJM9701</strain>
    </source>
</reference>
<dbReference type="GO" id="GO:0005096">
    <property type="term" value="F:GTPase activator activity"/>
    <property type="evidence" value="ECO:0007669"/>
    <property type="project" value="TreeGrafter"/>
</dbReference>
<dbReference type="InterPro" id="IPR050302">
    <property type="entry name" value="Rab_GAP_TBC_domain"/>
</dbReference>
<accession>A0A024U9H4</accession>
<dbReference type="AlphaFoldDB" id="A0A024U9H4"/>
<evidence type="ECO:0000313" key="2">
    <source>
        <dbReference type="EMBL" id="ETW02273.1"/>
    </source>
</evidence>
<dbReference type="InterPro" id="IPR001810">
    <property type="entry name" value="F-box_dom"/>
</dbReference>
<protein>
    <recommendedName>
        <fullName evidence="1">Rab-GAP TBC domain-containing protein</fullName>
    </recommendedName>
</protein>
<evidence type="ECO:0000259" key="1">
    <source>
        <dbReference type="PROSITE" id="PS50086"/>
    </source>
</evidence>
<organism evidence="2">
    <name type="scientific">Aphanomyces invadans</name>
    <dbReference type="NCBI Taxonomy" id="157072"/>
    <lineage>
        <taxon>Eukaryota</taxon>
        <taxon>Sar</taxon>
        <taxon>Stramenopiles</taxon>
        <taxon>Oomycota</taxon>
        <taxon>Saprolegniomycetes</taxon>
        <taxon>Saprolegniales</taxon>
        <taxon>Verrucalvaceae</taxon>
        <taxon>Aphanomyces</taxon>
    </lineage>
</organism>
<dbReference type="SUPFAM" id="SSF81383">
    <property type="entry name" value="F-box domain"/>
    <property type="match status" value="1"/>
</dbReference>
<dbReference type="GeneID" id="20082873"/>
<dbReference type="eggNOG" id="KOG4436">
    <property type="taxonomic scope" value="Eukaryota"/>
</dbReference>
<dbReference type="RefSeq" id="XP_008868878.1">
    <property type="nucleotide sequence ID" value="XM_008870656.1"/>
</dbReference>
<dbReference type="STRING" id="157072.A0A024U9H4"/>
<dbReference type="OrthoDB" id="295078at2759"/>
<dbReference type="Gene3D" id="1.10.472.80">
    <property type="entry name" value="Ypt/Rab-GAP domain of gyp1p, domain 3"/>
    <property type="match status" value="1"/>
</dbReference>
<dbReference type="GO" id="GO:0031267">
    <property type="term" value="F:small GTPase binding"/>
    <property type="evidence" value="ECO:0007669"/>
    <property type="project" value="TreeGrafter"/>
</dbReference>
<dbReference type="InterPro" id="IPR036047">
    <property type="entry name" value="F-box-like_dom_sf"/>
</dbReference>
<dbReference type="SUPFAM" id="SSF47923">
    <property type="entry name" value="Ypt/Rab-GAP domain of gyp1p"/>
    <property type="match status" value="2"/>
</dbReference>
<gene>
    <name evidence="2" type="ORF">H310_05823</name>
</gene>
<dbReference type="PANTHER" id="PTHR47219">
    <property type="entry name" value="RAB GTPASE-ACTIVATING PROTEIN 1-LIKE"/>
    <property type="match status" value="1"/>
</dbReference>
<dbReference type="InterPro" id="IPR000195">
    <property type="entry name" value="Rab-GAP-TBC_dom"/>
</dbReference>
<dbReference type="VEuPathDB" id="FungiDB:H310_05823"/>
<feature type="domain" description="Rab-GAP TBC" evidence="1">
    <location>
        <begin position="276"/>
        <end position="512"/>
    </location>
</feature>
<sequence length="591" mass="66440">MNKDLTFFEAIAKSFEGLSQWFDAATSSRTPSRKGSDCTKSLPPSTVSQMTAVIVPESAIKKHKLDHELYVSTYPSLDPPSVLPLNEVKDATVLPMHAEDVHDIAMRFQRSVYVRKNPNIASARRMQQEAMHIHMTNTTEYTRHLARLDRLDKSQLNTVRPRAWKRIAQANIKLSAMDALVRDFERTVRPKVDVVIKILAKLDALKTSIVVAGQDAVSLLVRELQLLEMPLRGSFSGVFLHVFEYLTTADIVLRCQLVSTTWKNAIAANQVVSRSMRSGRVRGRLWQHAIESHVARMAIRTSVAQTSRSSHQPAVWCYHTLLDRAIKDKHNRFHRTIIADVKRTTFVRAEHMYPRTPSLSGTGRLGAQVDMSSEDVETLHGLHTKLTHVLMAYCQLDPLVGYCHGMTFLGASLLTCLEYDDEATFQVFAAAMQHYAMADLFHLPDLPGTTQRMHQLHNLIRAHLPSVDKCLRSHRIHPHMFSSGWIMSLFLNEPSLSPCTIGILLDGFFQGGWPHMFRIYMGLLSIHADAHIITPHANRTLRALVQLPKHLEASLSAVLDEGRVQFSLATSDDALDIMAAQNGPTAGPDYF</sequence>
<proteinExistence type="predicted"/>